<protein>
    <recommendedName>
        <fullName evidence="4">Dirigent protein</fullName>
    </recommendedName>
</protein>
<dbReference type="OMA" id="YWHESFN"/>
<comment type="subcellular location">
    <subcellularLocation>
        <location evidence="4">Secreted</location>
        <location evidence="4">Extracellular space</location>
        <location evidence="4">Apoplast</location>
    </subcellularLocation>
</comment>
<dbReference type="Proteomes" id="UP000000226">
    <property type="component" value="Chromosome 10"/>
</dbReference>
<dbReference type="Gene3D" id="2.40.480.10">
    <property type="entry name" value="Allene oxide cyclase-like"/>
    <property type="match status" value="1"/>
</dbReference>
<sequence>MATQFLIPFIFISYYALTISGEENTGFVGSLDPKSIEKKPTLSHFRFYWHESFNGSNPTTVRIIPSLPKYNTTTSFGSVAVLDNALTVGPESNSKVVGRAEGLVASTSQTEFNLLVIMSFALTEGKYNGSTITFLGRSPIQQKVREMPVIGGTGVFRFATGYIDSTTIFTDPQTRNNVVEFNVYVYH</sequence>
<evidence type="ECO:0000256" key="1">
    <source>
        <dbReference type="ARBA" id="ARBA00010746"/>
    </source>
</evidence>
<reference evidence="6" key="1">
    <citation type="journal article" date="2014" name="Nat. Genet.">
        <title>A reference genome for common bean and genome-wide analysis of dual domestications.</title>
        <authorList>
            <person name="Schmutz J."/>
            <person name="McClean P.E."/>
            <person name="Mamidi S."/>
            <person name="Wu G.A."/>
            <person name="Cannon S.B."/>
            <person name="Grimwood J."/>
            <person name="Jenkins J."/>
            <person name="Shu S."/>
            <person name="Song Q."/>
            <person name="Chavarro C."/>
            <person name="Torres-Torres M."/>
            <person name="Geffroy V."/>
            <person name="Moghaddam S.M."/>
            <person name="Gao D."/>
            <person name="Abernathy B."/>
            <person name="Barry K."/>
            <person name="Blair M."/>
            <person name="Brick M.A."/>
            <person name="Chovatia M."/>
            <person name="Gepts P."/>
            <person name="Goodstein D.M."/>
            <person name="Gonzales M."/>
            <person name="Hellsten U."/>
            <person name="Hyten D.L."/>
            <person name="Jia G."/>
            <person name="Kelly J.D."/>
            <person name="Kudrna D."/>
            <person name="Lee R."/>
            <person name="Richard M.M."/>
            <person name="Miklas P.N."/>
            <person name="Osorno J.M."/>
            <person name="Rodrigues J."/>
            <person name="Thareau V."/>
            <person name="Urrea C.A."/>
            <person name="Wang M."/>
            <person name="Yu Y."/>
            <person name="Zhang M."/>
            <person name="Wing R.A."/>
            <person name="Cregan P.B."/>
            <person name="Rokhsar D.S."/>
            <person name="Jackson S.A."/>
        </authorList>
    </citation>
    <scope>NUCLEOTIDE SEQUENCE [LARGE SCALE GENOMIC DNA]</scope>
    <source>
        <strain evidence="6">cv. G19833</strain>
    </source>
</reference>
<dbReference type="eggNOG" id="ENOG502RXST">
    <property type="taxonomic scope" value="Eukaryota"/>
</dbReference>
<evidence type="ECO:0000256" key="3">
    <source>
        <dbReference type="ARBA" id="ARBA00022525"/>
    </source>
</evidence>
<dbReference type="PANTHER" id="PTHR21495">
    <property type="entry name" value="NUCLEOPORIN-RELATED"/>
    <property type="match status" value="1"/>
</dbReference>
<evidence type="ECO:0000313" key="6">
    <source>
        <dbReference type="Proteomes" id="UP000000226"/>
    </source>
</evidence>
<dbReference type="OrthoDB" id="1864232at2759"/>
<dbReference type="GO" id="GO:0009699">
    <property type="term" value="P:phenylpropanoid biosynthetic process"/>
    <property type="evidence" value="ECO:0007669"/>
    <property type="project" value="UniProtKB-ARBA"/>
</dbReference>
<dbReference type="Pfam" id="PF03018">
    <property type="entry name" value="Dirigent"/>
    <property type="match status" value="1"/>
</dbReference>
<keyword evidence="3 4" id="KW-0964">Secreted</keyword>
<organism evidence="5 6">
    <name type="scientific">Phaseolus vulgaris</name>
    <name type="common">Kidney bean</name>
    <name type="synonym">French bean</name>
    <dbReference type="NCBI Taxonomy" id="3885"/>
    <lineage>
        <taxon>Eukaryota</taxon>
        <taxon>Viridiplantae</taxon>
        <taxon>Streptophyta</taxon>
        <taxon>Embryophyta</taxon>
        <taxon>Tracheophyta</taxon>
        <taxon>Spermatophyta</taxon>
        <taxon>Magnoliopsida</taxon>
        <taxon>eudicotyledons</taxon>
        <taxon>Gunneridae</taxon>
        <taxon>Pentapetalae</taxon>
        <taxon>rosids</taxon>
        <taxon>fabids</taxon>
        <taxon>Fabales</taxon>
        <taxon>Fabaceae</taxon>
        <taxon>Papilionoideae</taxon>
        <taxon>50 kb inversion clade</taxon>
        <taxon>NPAAA clade</taxon>
        <taxon>indigoferoid/millettioid clade</taxon>
        <taxon>Phaseoleae</taxon>
        <taxon>Phaseolus</taxon>
    </lineage>
</organism>
<comment type="subunit">
    <text evidence="2 4">Homodimer.</text>
</comment>
<dbReference type="PhylomeDB" id="V7APU4"/>
<keyword evidence="6" id="KW-1185">Reference proteome</keyword>
<keyword evidence="4" id="KW-0052">Apoplast</keyword>
<comment type="similarity">
    <text evidence="1 4">Belongs to the plant dirigent protein family.</text>
</comment>
<dbReference type="InterPro" id="IPR044859">
    <property type="entry name" value="Allene_oxi_cyc_Dirigent"/>
</dbReference>
<dbReference type="AlphaFoldDB" id="V7APU4"/>
<dbReference type="EMBL" id="CM002297">
    <property type="protein sequence ID" value="ESW06628.1"/>
    <property type="molecule type" value="Genomic_DNA"/>
</dbReference>
<name>V7APU4_PHAVU</name>
<dbReference type="GO" id="GO:0048046">
    <property type="term" value="C:apoplast"/>
    <property type="evidence" value="ECO:0007669"/>
    <property type="project" value="UniProtKB-SubCell"/>
</dbReference>
<dbReference type="SMR" id="V7APU4"/>
<evidence type="ECO:0000313" key="5">
    <source>
        <dbReference type="EMBL" id="ESW06628.1"/>
    </source>
</evidence>
<proteinExistence type="inferred from homology"/>
<gene>
    <name evidence="5" type="ORF">PHAVU_010G063500g</name>
</gene>
<comment type="function">
    <text evidence="4">Dirigent proteins impart stereoselectivity on the phenoxy radical-coupling reaction, yielding optically active lignans from two molecules of coniferyl alcohol in the biosynthesis of lignans, flavonolignans, and alkaloids and thus plays a central role in plant secondary metabolism.</text>
</comment>
<dbReference type="InterPro" id="IPR004265">
    <property type="entry name" value="Dirigent"/>
</dbReference>
<evidence type="ECO:0000256" key="4">
    <source>
        <dbReference type="RuleBase" id="RU363099"/>
    </source>
</evidence>
<accession>V7APU4</accession>
<dbReference type="Gramene" id="ESW06628">
    <property type="protein sequence ID" value="ESW06628"/>
    <property type="gene ID" value="PHAVU_010G063500g"/>
</dbReference>
<evidence type="ECO:0000256" key="2">
    <source>
        <dbReference type="ARBA" id="ARBA00011738"/>
    </source>
</evidence>
<feature type="chain" id="PRO_5008194050" description="Dirigent protein" evidence="4">
    <location>
        <begin position="22"/>
        <end position="187"/>
    </location>
</feature>
<dbReference type="STRING" id="3885.V7APU4"/>
<keyword evidence="4" id="KW-0732">Signal</keyword>
<feature type="signal peptide" evidence="4">
    <location>
        <begin position="1"/>
        <end position="21"/>
    </location>
</feature>